<keyword evidence="2 4" id="KW-0689">Ribosomal protein</keyword>
<gene>
    <name evidence="4" type="primary">rps16</name>
    <name evidence="4" type="ORF">AB846_63</name>
</gene>
<dbReference type="GO" id="GO:1990904">
    <property type="term" value="C:ribonucleoprotein complex"/>
    <property type="evidence" value="ECO:0007669"/>
    <property type="project" value="UniProtKB-KW"/>
</dbReference>
<keyword evidence="3" id="KW-0687">Ribonucleoprotein</keyword>
<dbReference type="GO" id="GO:0003735">
    <property type="term" value="F:structural constituent of ribosome"/>
    <property type="evidence" value="ECO:0007669"/>
    <property type="project" value="InterPro"/>
</dbReference>
<dbReference type="Gene3D" id="3.30.1320.10">
    <property type="match status" value="1"/>
</dbReference>
<dbReference type="Pfam" id="PF00886">
    <property type="entry name" value="Ribosomal_S16"/>
    <property type="match status" value="1"/>
</dbReference>
<reference evidence="4" key="1">
    <citation type="journal article" date="2015" name="J. Eukaryot. Microbiol.">
        <title>Uncovering Cryptic Diversity in Two Amoebozoan Species Using Complete Mitochondrial Genome Sequences.</title>
        <authorList>
            <person name="Fucikova K."/>
            <person name="Lahr D.J."/>
        </authorList>
    </citation>
    <scope>NUCLEOTIDE SEQUENCE</scope>
    <source>
        <strain evidence="4">BCP-EM3VF21-2</strain>
    </source>
</reference>
<organism evidence="4">
    <name type="scientific">Vermamoeba vermiformis</name>
    <name type="common">Amoeba</name>
    <name type="synonym">Hartmannella vermiformis</name>
    <dbReference type="NCBI Taxonomy" id="5778"/>
    <lineage>
        <taxon>Eukaryota</taxon>
        <taxon>Amoebozoa</taxon>
        <taxon>Tubulinea</taxon>
        <taxon>Echinamoebida</taxon>
        <taxon>Vermamoeba</taxon>
    </lineage>
</organism>
<evidence type="ECO:0000256" key="1">
    <source>
        <dbReference type="ARBA" id="ARBA00006668"/>
    </source>
</evidence>
<sequence>MPSSKITIRFERAGRYKAPLYNVLVVKGNKKHHTKFYSKIGLYLPLYANRFFFINLKELGFWLCKGAKIRGRLSKLILNLIKFN</sequence>
<dbReference type="EMBL" id="KT185627">
    <property type="protein sequence ID" value="AKT93971.1"/>
    <property type="molecule type" value="Genomic_DNA"/>
</dbReference>
<name>A0A0K1HP44_VERVE</name>
<keyword evidence="4" id="KW-0496">Mitochondrion</keyword>
<evidence type="ECO:0000313" key="4">
    <source>
        <dbReference type="EMBL" id="AKT93971.1"/>
    </source>
</evidence>
<evidence type="ECO:0000256" key="2">
    <source>
        <dbReference type="ARBA" id="ARBA00022980"/>
    </source>
</evidence>
<proteinExistence type="inferred from homology"/>
<dbReference type="GO" id="GO:0006412">
    <property type="term" value="P:translation"/>
    <property type="evidence" value="ECO:0007669"/>
    <property type="project" value="InterPro"/>
</dbReference>
<dbReference type="InterPro" id="IPR023803">
    <property type="entry name" value="Ribosomal_bS16_dom_sf"/>
</dbReference>
<evidence type="ECO:0000256" key="3">
    <source>
        <dbReference type="ARBA" id="ARBA00023274"/>
    </source>
</evidence>
<dbReference type="InterPro" id="IPR000307">
    <property type="entry name" value="Ribosomal_bS16"/>
</dbReference>
<dbReference type="SUPFAM" id="SSF54565">
    <property type="entry name" value="Ribosomal protein S16"/>
    <property type="match status" value="1"/>
</dbReference>
<geneLocation type="mitochondrion" evidence="4"/>
<comment type="similarity">
    <text evidence="1">Belongs to the bacterial ribosomal protein bS16 family.</text>
</comment>
<dbReference type="GO" id="GO:0005737">
    <property type="term" value="C:cytoplasm"/>
    <property type="evidence" value="ECO:0007669"/>
    <property type="project" value="UniProtKB-ARBA"/>
</dbReference>
<dbReference type="AlphaFoldDB" id="A0A0K1HP44"/>
<dbReference type="GO" id="GO:0005840">
    <property type="term" value="C:ribosome"/>
    <property type="evidence" value="ECO:0007669"/>
    <property type="project" value="UniProtKB-KW"/>
</dbReference>
<protein>
    <submittedName>
        <fullName evidence="4">Ribosomal protein S16</fullName>
    </submittedName>
</protein>
<accession>A0A0K1HP44</accession>